<evidence type="ECO:0000259" key="19">
    <source>
        <dbReference type="Pfam" id="PF02096"/>
    </source>
</evidence>
<dbReference type="NCBIfam" id="TIGR03592">
    <property type="entry name" value="yidC_oxa1_cterm"/>
    <property type="match status" value="1"/>
</dbReference>
<dbReference type="Proteomes" id="UP001589788">
    <property type="component" value="Unassembled WGS sequence"/>
</dbReference>
<feature type="transmembrane region" description="Helical" evidence="18">
    <location>
        <begin position="36"/>
        <end position="56"/>
    </location>
</feature>
<feature type="transmembrane region" description="Helical" evidence="18">
    <location>
        <begin position="180"/>
        <end position="198"/>
    </location>
</feature>
<feature type="region of interest" description="Disordered" evidence="17">
    <location>
        <begin position="290"/>
        <end position="393"/>
    </location>
</feature>
<keyword evidence="10" id="KW-0143">Chaperone</keyword>
<evidence type="ECO:0000256" key="5">
    <source>
        <dbReference type="ARBA" id="ARBA00022475"/>
    </source>
</evidence>
<comment type="subunit">
    <text evidence="12">Interacts with the Sec translocase complex via SecD. Specifically interacts with transmembrane segments of nascent integral membrane proteins during membrane integration.</text>
</comment>
<gene>
    <name evidence="20" type="primary">yidC</name>
    <name evidence="20" type="ORF">ACFFRE_00275</name>
</gene>
<sequence>MTGTVLIASTIGRIFQPFYDAMAWIIAGFYALVPNYAIAIALLTLVVMILTAPLTVKSTRSMLAMSKLQPEMRELQKKYKHDKVKLNEELMKLYREHDISPTAGCLPMLLQFPIFIFLYGVIEGLTNTVVVHGRRVAEPRYIGHGTALYHSLKLHPGVMNAFGLNLADDLFSHLSWAGRVPYLLMVLIAIGLQYLQIHQMNKRNGTANSNPQMQAVQKFMPIIFAIIYIRISAGVNVYFIVSSLCRIGLQTWAYRKVPDAETPRVAKVGDGSKPKRKGLFERLAEAQQRALEQQRALQATSQGAQAPRPAAGRSSSVKQSRPGQSVGGKAGSQQPTKPKAPPQKAASVKAAASASTGEVARNGGTRRRPNGTTTPPAGVRAGSSSGQRRARKA</sequence>
<feature type="compositionally biased region" description="Low complexity" evidence="17">
    <location>
        <begin position="290"/>
        <end position="299"/>
    </location>
</feature>
<evidence type="ECO:0000256" key="15">
    <source>
        <dbReference type="ARBA" id="ARBA00033342"/>
    </source>
</evidence>
<keyword evidence="9 18" id="KW-0472">Membrane</keyword>
<keyword evidence="5" id="KW-1003">Cell membrane</keyword>
<dbReference type="PANTHER" id="PTHR12428:SF65">
    <property type="entry name" value="CYTOCHROME C OXIDASE ASSEMBLY PROTEIN COX18, MITOCHONDRIAL"/>
    <property type="match status" value="1"/>
</dbReference>
<keyword evidence="21" id="KW-1185">Reference proteome</keyword>
<evidence type="ECO:0000256" key="13">
    <source>
        <dbReference type="ARBA" id="ARBA00031538"/>
    </source>
</evidence>
<evidence type="ECO:0000256" key="4">
    <source>
        <dbReference type="ARBA" id="ARBA00022448"/>
    </source>
</evidence>
<evidence type="ECO:0000256" key="3">
    <source>
        <dbReference type="ARBA" id="ARBA00015325"/>
    </source>
</evidence>
<protein>
    <recommendedName>
        <fullName evidence="3">Membrane protein insertase YidC</fullName>
    </recommendedName>
    <alternativeName>
        <fullName evidence="15">Foldase YidC</fullName>
    </alternativeName>
    <alternativeName>
        <fullName evidence="14">Membrane integrase YidC</fullName>
    </alternativeName>
    <alternativeName>
        <fullName evidence="13">Membrane protein YidC</fullName>
    </alternativeName>
</protein>
<evidence type="ECO:0000256" key="1">
    <source>
        <dbReference type="ARBA" id="ARBA00004651"/>
    </source>
</evidence>
<dbReference type="Pfam" id="PF02096">
    <property type="entry name" value="60KD_IMP"/>
    <property type="match status" value="1"/>
</dbReference>
<feature type="compositionally biased region" description="Low complexity" evidence="17">
    <location>
        <begin position="370"/>
        <end position="387"/>
    </location>
</feature>
<keyword evidence="4" id="KW-0813">Transport</keyword>
<evidence type="ECO:0000256" key="18">
    <source>
        <dbReference type="SAM" id="Phobius"/>
    </source>
</evidence>
<evidence type="ECO:0000256" key="16">
    <source>
        <dbReference type="RuleBase" id="RU003945"/>
    </source>
</evidence>
<keyword evidence="8 18" id="KW-1133">Transmembrane helix</keyword>
<comment type="function">
    <text evidence="11">Required for the insertion and/or proper folding and/or complex formation of integral membrane proteins into the membrane. Involved in integration of membrane proteins that insert both dependently and independently of the Sec translocase complex, as well as at least some lipoproteins. Aids folding of multispanning membrane proteins.</text>
</comment>
<comment type="similarity">
    <text evidence="2">Belongs to the OXA1/ALB3/YidC family. Type 1 subfamily.</text>
</comment>
<comment type="subcellular location">
    <subcellularLocation>
        <location evidence="1">Cell membrane</location>
        <topology evidence="1">Multi-pass membrane protein</topology>
    </subcellularLocation>
    <subcellularLocation>
        <location evidence="16">Membrane</location>
        <topology evidence="16">Multi-pass membrane protein</topology>
    </subcellularLocation>
</comment>
<evidence type="ECO:0000256" key="12">
    <source>
        <dbReference type="ARBA" id="ARBA00026028"/>
    </source>
</evidence>
<name>A0ABV6BZV7_9ACTN</name>
<evidence type="ECO:0000256" key="7">
    <source>
        <dbReference type="ARBA" id="ARBA00022927"/>
    </source>
</evidence>
<dbReference type="InterPro" id="IPR047196">
    <property type="entry name" value="YidC_ALB_C"/>
</dbReference>
<evidence type="ECO:0000256" key="2">
    <source>
        <dbReference type="ARBA" id="ARBA00010527"/>
    </source>
</evidence>
<feature type="domain" description="Membrane insertase YidC/Oxa/ALB C-terminal" evidence="19">
    <location>
        <begin position="36"/>
        <end position="254"/>
    </location>
</feature>
<dbReference type="InterPro" id="IPR028055">
    <property type="entry name" value="YidC/Oxa/ALB_C"/>
</dbReference>
<feature type="compositionally biased region" description="Polar residues" evidence="17">
    <location>
        <begin position="313"/>
        <end position="323"/>
    </location>
</feature>
<evidence type="ECO:0000313" key="21">
    <source>
        <dbReference type="Proteomes" id="UP001589788"/>
    </source>
</evidence>
<comment type="caution">
    <text evidence="20">The sequence shown here is derived from an EMBL/GenBank/DDBJ whole genome shotgun (WGS) entry which is preliminary data.</text>
</comment>
<dbReference type="InterPro" id="IPR001708">
    <property type="entry name" value="YidC/ALB3/OXA1/COX18"/>
</dbReference>
<proteinExistence type="inferred from homology"/>
<feature type="transmembrane region" description="Helical" evidence="18">
    <location>
        <begin position="99"/>
        <end position="122"/>
    </location>
</feature>
<evidence type="ECO:0000256" key="14">
    <source>
        <dbReference type="ARBA" id="ARBA00033245"/>
    </source>
</evidence>
<evidence type="ECO:0000256" key="8">
    <source>
        <dbReference type="ARBA" id="ARBA00022989"/>
    </source>
</evidence>
<evidence type="ECO:0000313" key="20">
    <source>
        <dbReference type="EMBL" id="MFC0080593.1"/>
    </source>
</evidence>
<evidence type="ECO:0000256" key="11">
    <source>
        <dbReference type="ARBA" id="ARBA00025034"/>
    </source>
</evidence>
<keyword evidence="7" id="KW-0653">Protein transport</keyword>
<keyword evidence="6 16" id="KW-0812">Transmembrane</keyword>
<evidence type="ECO:0000256" key="10">
    <source>
        <dbReference type="ARBA" id="ARBA00023186"/>
    </source>
</evidence>
<accession>A0ABV6BZV7</accession>
<feature type="transmembrane region" description="Helical" evidence="18">
    <location>
        <begin position="219"/>
        <end position="241"/>
    </location>
</feature>
<dbReference type="PANTHER" id="PTHR12428">
    <property type="entry name" value="OXA1"/>
    <property type="match status" value="1"/>
</dbReference>
<feature type="compositionally biased region" description="Low complexity" evidence="17">
    <location>
        <begin position="332"/>
        <end position="363"/>
    </location>
</feature>
<dbReference type="RefSeq" id="WP_377786961.1">
    <property type="nucleotide sequence ID" value="NZ_JBHLYQ010000001.1"/>
</dbReference>
<organism evidence="20 21">
    <name type="scientific">Aciditerrimonas ferrireducens</name>
    <dbReference type="NCBI Taxonomy" id="667306"/>
    <lineage>
        <taxon>Bacteria</taxon>
        <taxon>Bacillati</taxon>
        <taxon>Actinomycetota</taxon>
        <taxon>Acidimicrobiia</taxon>
        <taxon>Acidimicrobiales</taxon>
        <taxon>Acidimicrobiaceae</taxon>
        <taxon>Aciditerrimonas</taxon>
    </lineage>
</organism>
<evidence type="ECO:0000256" key="6">
    <source>
        <dbReference type="ARBA" id="ARBA00022692"/>
    </source>
</evidence>
<reference evidence="20 21" key="1">
    <citation type="submission" date="2024-09" db="EMBL/GenBank/DDBJ databases">
        <authorList>
            <person name="Sun Q."/>
            <person name="Mori K."/>
        </authorList>
    </citation>
    <scope>NUCLEOTIDE SEQUENCE [LARGE SCALE GENOMIC DNA]</scope>
    <source>
        <strain evidence="20 21">JCM 15389</strain>
    </source>
</reference>
<dbReference type="EMBL" id="JBHLYQ010000001">
    <property type="protein sequence ID" value="MFC0080593.1"/>
    <property type="molecule type" value="Genomic_DNA"/>
</dbReference>
<evidence type="ECO:0000256" key="9">
    <source>
        <dbReference type="ARBA" id="ARBA00023136"/>
    </source>
</evidence>
<dbReference type="CDD" id="cd20070">
    <property type="entry name" value="5TM_YidC_Alb3"/>
    <property type="match status" value="1"/>
</dbReference>
<evidence type="ECO:0000256" key="17">
    <source>
        <dbReference type="SAM" id="MobiDB-lite"/>
    </source>
</evidence>